<dbReference type="PROSITE" id="PS51144">
    <property type="entry name" value="ALPHA_CA_2"/>
    <property type="match status" value="1"/>
</dbReference>
<dbReference type="Gene3D" id="3.10.200.10">
    <property type="entry name" value="Alpha carbonic anhydrase"/>
    <property type="match status" value="1"/>
</dbReference>
<dbReference type="Proteomes" id="UP000280834">
    <property type="component" value="Unassembled WGS sequence"/>
</dbReference>
<evidence type="ECO:0000256" key="1">
    <source>
        <dbReference type="ARBA" id="ARBA00010718"/>
    </source>
</evidence>
<dbReference type="AlphaFoldDB" id="A0A3P7U7G7"/>
<dbReference type="InterPro" id="IPR036398">
    <property type="entry name" value="CA_dom_sf"/>
</dbReference>
<dbReference type="GO" id="GO:0008270">
    <property type="term" value="F:zinc ion binding"/>
    <property type="evidence" value="ECO:0007669"/>
    <property type="project" value="InterPro"/>
</dbReference>
<dbReference type="InterPro" id="IPR001148">
    <property type="entry name" value="CA_dom"/>
</dbReference>
<keyword evidence="4" id="KW-1185">Reference proteome</keyword>
<sequence>MITYNTDLYSNFTTALTLPRGIAAVSIIVDKHTNEELSKITESIEKKRITLHELKIWKLFPALMDYVTYEGSMTSPGCYETVTWIILNHPIYITRTNWRKLQRTIAEEKEPQYVAPNFRPLQHSYGRLIRTNIISKVSLNIISFNLS</sequence>
<dbReference type="Pfam" id="PF00194">
    <property type="entry name" value="Carb_anhydrase"/>
    <property type="match status" value="1"/>
</dbReference>
<dbReference type="PANTHER" id="PTHR18952">
    <property type="entry name" value="CARBONIC ANHYDRASE"/>
    <property type="match status" value="1"/>
</dbReference>
<reference evidence="3 4" key="1">
    <citation type="submission" date="2018-11" db="EMBL/GenBank/DDBJ databases">
        <authorList>
            <consortium name="Pathogen Informatics"/>
        </authorList>
    </citation>
    <scope>NUCLEOTIDE SEQUENCE [LARGE SCALE GENOMIC DNA]</scope>
</reference>
<dbReference type="EMBL" id="UZAG01016736">
    <property type="protein sequence ID" value="VDO30416.1"/>
    <property type="molecule type" value="Genomic_DNA"/>
</dbReference>
<evidence type="ECO:0000313" key="4">
    <source>
        <dbReference type="Proteomes" id="UP000280834"/>
    </source>
</evidence>
<dbReference type="SMART" id="SM01057">
    <property type="entry name" value="Carb_anhydrase"/>
    <property type="match status" value="1"/>
</dbReference>
<gene>
    <name evidence="3" type="ORF">BTMF_LOCUS9049</name>
</gene>
<dbReference type="SUPFAM" id="SSF51069">
    <property type="entry name" value="Carbonic anhydrase"/>
    <property type="match status" value="1"/>
</dbReference>
<protein>
    <recommendedName>
        <fullName evidence="2">Alpha-carbonic anhydrase domain-containing protein</fullName>
    </recommendedName>
</protein>
<evidence type="ECO:0000313" key="3">
    <source>
        <dbReference type="EMBL" id="VDO30416.1"/>
    </source>
</evidence>
<dbReference type="GO" id="GO:0004089">
    <property type="term" value="F:carbonate dehydratase activity"/>
    <property type="evidence" value="ECO:0007669"/>
    <property type="project" value="InterPro"/>
</dbReference>
<dbReference type="InterPro" id="IPR023561">
    <property type="entry name" value="Carbonic_anhydrase_a-class"/>
</dbReference>
<dbReference type="PANTHER" id="PTHR18952:SF208">
    <property type="entry name" value="CARBONIC ANHYDRASE XA-RELATED"/>
    <property type="match status" value="1"/>
</dbReference>
<name>A0A3P7U7G7_9BILA</name>
<proteinExistence type="inferred from homology"/>
<feature type="domain" description="Alpha-carbonic anhydrase" evidence="2">
    <location>
        <begin position="1"/>
        <end position="133"/>
    </location>
</feature>
<organism evidence="3 4">
    <name type="scientific">Brugia timori</name>
    <dbReference type="NCBI Taxonomy" id="42155"/>
    <lineage>
        <taxon>Eukaryota</taxon>
        <taxon>Metazoa</taxon>
        <taxon>Ecdysozoa</taxon>
        <taxon>Nematoda</taxon>
        <taxon>Chromadorea</taxon>
        <taxon>Rhabditida</taxon>
        <taxon>Spirurina</taxon>
        <taxon>Spiruromorpha</taxon>
        <taxon>Filarioidea</taxon>
        <taxon>Onchocercidae</taxon>
        <taxon>Brugia</taxon>
    </lineage>
</organism>
<comment type="similarity">
    <text evidence="1">Belongs to the alpha-carbonic anhydrase family.</text>
</comment>
<evidence type="ECO:0000259" key="2">
    <source>
        <dbReference type="PROSITE" id="PS51144"/>
    </source>
</evidence>
<dbReference type="GO" id="GO:0006730">
    <property type="term" value="P:one-carbon metabolic process"/>
    <property type="evidence" value="ECO:0007669"/>
    <property type="project" value="TreeGrafter"/>
</dbReference>
<accession>A0A3P7U7G7</accession>